<protein>
    <submittedName>
        <fullName evidence="1">Uncharacterized protein</fullName>
    </submittedName>
</protein>
<accession>A0ACB9M2C7</accession>
<comment type="caution">
    <text evidence="1">The sequence shown here is derived from an EMBL/GenBank/DDBJ whole genome shotgun (WGS) entry which is preliminary data.</text>
</comment>
<dbReference type="Proteomes" id="UP000828941">
    <property type="component" value="Chromosome 10"/>
</dbReference>
<proteinExistence type="predicted"/>
<sequence length="74" mass="8360">MRVSILHRSRRQSTRDGRCNRSIHSMSSMVLFLPSGSSMRSPSGSQLLSDCSGQTSAMWDFWSDFIGFMNCYTS</sequence>
<keyword evidence="2" id="KW-1185">Reference proteome</keyword>
<organism evidence="1 2">
    <name type="scientific">Bauhinia variegata</name>
    <name type="common">Purple orchid tree</name>
    <name type="synonym">Phanera variegata</name>
    <dbReference type="NCBI Taxonomy" id="167791"/>
    <lineage>
        <taxon>Eukaryota</taxon>
        <taxon>Viridiplantae</taxon>
        <taxon>Streptophyta</taxon>
        <taxon>Embryophyta</taxon>
        <taxon>Tracheophyta</taxon>
        <taxon>Spermatophyta</taxon>
        <taxon>Magnoliopsida</taxon>
        <taxon>eudicotyledons</taxon>
        <taxon>Gunneridae</taxon>
        <taxon>Pentapetalae</taxon>
        <taxon>rosids</taxon>
        <taxon>fabids</taxon>
        <taxon>Fabales</taxon>
        <taxon>Fabaceae</taxon>
        <taxon>Cercidoideae</taxon>
        <taxon>Cercideae</taxon>
        <taxon>Bauhiniinae</taxon>
        <taxon>Bauhinia</taxon>
    </lineage>
</organism>
<reference evidence="1 2" key="1">
    <citation type="journal article" date="2022" name="DNA Res.">
        <title>Chromosomal-level genome assembly of the orchid tree Bauhinia variegata (Leguminosae; Cercidoideae) supports the allotetraploid origin hypothesis of Bauhinia.</title>
        <authorList>
            <person name="Zhong Y."/>
            <person name="Chen Y."/>
            <person name="Zheng D."/>
            <person name="Pang J."/>
            <person name="Liu Y."/>
            <person name="Luo S."/>
            <person name="Meng S."/>
            <person name="Qian L."/>
            <person name="Wei D."/>
            <person name="Dai S."/>
            <person name="Zhou R."/>
        </authorList>
    </citation>
    <scope>NUCLEOTIDE SEQUENCE [LARGE SCALE GENOMIC DNA]</scope>
    <source>
        <strain evidence="1">BV-YZ2020</strain>
    </source>
</reference>
<dbReference type="EMBL" id="CM039435">
    <property type="protein sequence ID" value="KAI4318093.1"/>
    <property type="molecule type" value="Genomic_DNA"/>
</dbReference>
<name>A0ACB9M2C7_BAUVA</name>
<evidence type="ECO:0000313" key="2">
    <source>
        <dbReference type="Proteomes" id="UP000828941"/>
    </source>
</evidence>
<evidence type="ECO:0000313" key="1">
    <source>
        <dbReference type="EMBL" id="KAI4318093.1"/>
    </source>
</evidence>
<gene>
    <name evidence="1" type="ORF">L6164_025901</name>
</gene>